<dbReference type="HOGENOM" id="CLU_729219_0_0_14"/>
<dbReference type="eggNOG" id="COG0610">
    <property type="taxonomic scope" value="Bacteria"/>
</dbReference>
<keyword evidence="1" id="KW-0680">Restriction system</keyword>
<dbReference type="AlphaFoldDB" id="Q98RD1"/>
<evidence type="ECO:0000259" key="2">
    <source>
        <dbReference type="PROSITE" id="PS51192"/>
    </source>
</evidence>
<evidence type="ECO:0000313" key="3">
    <source>
        <dbReference type="EMBL" id="CAC13251.1"/>
    </source>
</evidence>
<gene>
    <name evidence="3" type="ordered locus">MYPU_0780</name>
</gene>
<dbReference type="PANTHER" id="PTHR30195:SF15">
    <property type="entry name" value="TYPE I RESTRICTION ENZYME HINDI ENDONUCLEASE SUBUNIT"/>
    <property type="match status" value="1"/>
</dbReference>
<dbReference type="PIR" id="F90521">
    <property type="entry name" value="F90521"/>
</dbReference>
<dbReference type="GO" id="GO:0009035">
    <property type="term" value="F:type I site-specific deoxyribonuclease activity"/>
    <property type="evidence" value="ECO:0007669"/>
    <property type="project" value="UniProtKB-EC"/>
</dbReference>
<dbReference type="Proteomes" id="UP000000528">
    <property type="component" value="Chromosome"/>
</dbReference>
<evidence type="ECO:0000313" key="4">
    <source>
        <dbReference type="Proteomes" id="UP000000528"/>
    </source>
</evidence>
<dbReference type="EMBL" id="AL445563">
    <property type="protein sequence ID" value="CAC13251.1"/>
    <property type="molecule type" value="Genomic_DNA"/>
</dbReference>
<dbReference type="GO" id="GO:0009307">
    <property type="term" value="P:DNA restriction-modification system"/>
    <property type="evidence" value="ECO:0007669"/>
    <property type="project" value="UniProtKB-KW"/>
</dbReference>
<dbReference type="Pfam" id="PF22679">
    <property type="entry name" value="T1R_D3-like"/>
    <property type="match status" value="1"/>
</dbReference>
<dbReference type="EC" id="3.1.21.3" evidence="3"/>
<dbReference type="SUPFAM" id="SSF52540">
    <property type="entry name" value="P-loop containing nucleoside triphosphate hydrolases"/>
    <property type="match status" value="1"/>
</dbReference>
<dbReference type="BioCyc" id="MPUL272635:G1GT6-78-MONOMER"/>
<dbReference type="STRING" id="272635.gene:17576658"/>
<sequence>MTHGIYFVNIQKFRDMNLENLNTRSDILIISDEAHRSHNNFDKDFVDEKLALLDSKNINSSKNKPYSRILRDAFPNAKFIGFTGTPIENKDIETKKIFGDYIHIYSMANALEDGAIVVTFYENSKIRVHLSKEQLDILDKMDDSEKTQIKEQSEIKIKSEATKYIDREKHKEIKKFLFSNERLKKIANHFIKHYEQRKSWLEGKAMFVAYDRRCAFNFYQKILEKKPDWKNIIKLIVTPNTQKDSPEMTKALGTFEERKNIITEFKKPDSEVKILIVVDMLLTGYDVPSLDTIYFDKFLKMHSLMQAIARVNRPYKKKAFDENSIEKNKKKALNENSIEKIKDSALIVDYIGIYHNIQEALNFYWFGREIDDNEKNQAL</sequence>
<organism evidence="4">
    <name type="scientific">Mycoplasmopsis pulmonis (strain UAB CTIP)</name>
    <name type="common">Mycoplasma pulmonis</name>
    <dbReference type="NCBI Taxonomy" id="272635"/>
    <lineage>
        <taxon>Bacteria</taxon>
        <taxon>Bacillati</taxon>
        <taxon>Mycoplasmatota</taxon>
        <taxon>Mycoplasmoidales</taxon>
        <taxon>Metamycoplasmataceae</taxon>
        <taxon>Mycoplasmopsis</taxon>
    </lineage>
</organism>
<proteinExistence type="predicted"/>
<keyword evidence="4" id="KW-1185">Reference proteome</keyword>
<dbReference type="Gene3D" id="3.40.50.300">
    <property type="entry name" value="P-loop containing nucleotide triphosphate hydrolases"/>
    <property type="match status" value="2"/>
</dbReference>
<dbReference type="PROSITE" id="PS51192">
    <property type="entry name" value="HELICASE_ATP_BIND_1"/>
    <property type="match status" value="1"/>
</dbReference>
<dbReference type="InterPro" id="IPR040980">
    <property type="entry name" value="SWI2_SNF2"/>
</dbReference>
<dbReference type="CDD" id="cd18800">
    <property type="entry name" value="SF2_C_EcoR124I-like"/>
    <property type="match status" value="1"/>
</dbReference>
<dbReference type="InterPro" id="IPR014001">
    <property type="entry name" value="Helicase_ATP-bd"/>
</dbReference>
<dbReference type="InterPro" id="IPR027417">
    <property type="entry name" value="P-loop_NTPase"/>
</dbReference>
<dbReference type="KEGG" id="mpu:MYPU_0780"/>
<dbReference type="InterPro" id="IPR055180">
    <property type="entry name" value="HsdR_RecA-like_helicase_dom_2"/>
</dbReference>
<keyword evidence="3" id="KW-0378">Hydrolase</keyword>
<protein>
    <submittedName>
        <fullName evidence="3">RESTRICTION-MODIFICATION ENZYME SUBUNIT R3</fullName>
        <ecNumber evidence="3">3.1.21.3</ecNumber>
    </submittedName>
</protein>
<evidence type="ECO:0000256" key="1">
    <source>
        <dbReference type="ARBA" id="ARBA00022747"/>
    </source>
</evidence>
<dbReference type="PANTHER" id="PTHR30195">
    <property type="entry name" value="TYPE I SITE-SPECIFIC DEOXYRIBONUCLEASE PROTEIN SUBUNIT M AND R"/>
    <property type="match status" value="1"/>
</dbReference>
<feature type="domain" description="Helicase ATP-binding" evidence="2">
    <location>
        <begin position="1"/>
        <end position="104"/>
    </location>
</feature>
<name>Q98RD1_MYCPU</name>
<dbReference type="Pfam" id="PF18766">
    <property type="entry name" value="SWI2_SNF2"/>
    <property type="match status" value="1"/>
</dbReference>
<accession>Q98RD1</accession>
<reference evidence="3 4" key="1">
    <citation type="journal article" date="2001" name="Nucleic Acids Res.">
        <title>The complete genome sequence of the murine respiratory pathogen Mycoplasma pulmonis.</title>
        <authorList>
            <person name="Chambaud I."/>
            <person name="Heilig R."/>
            <person name="Ferris S."/>
            <person name="Barbe V."/>
            <person name="Samson D."/>
            <person name="Galisson F."/>
            <person name="Moszer I."/>
            <person name="Dybvig K."/>
            <person name="Wroblewski H."/>
            <person name="Viari A."/>
            <person name="Rocha E.P.C."/>
            <person name="Blanchard A."/>
        </authorList>
    </citation>
    <scope>NUCLEOTIDE SEQUENCE [LARGE SCALE GENOMIC DNA]</scope>
    <source>
        <strain evidence="3 4">UAB CTIP</strain>
    </source>
</reference>
<dbReference type="InterPro" id="IPR051268">
    <property type="entry name" value="Type-I_R_enzyme_R_subunit"/>
</dbReference>